<evidence type="ECO:0000256" key="1">
    <source>
        <dbReference type="SAM" id="MobiDB-lite"/>
    </source>
</evidence>
<name>A0A7W8B8J5_STREU</name>
<comment type="caution">
    <text evidence="2">The sequence shown here is derived from an EMBL/GenBank/DDBJ whole genome shotgun (WGS) entry which is preliminary data.</text>
</comment>
<sequence>MHRASPGPPPPDGRSPVVRRRRDRVAALPGGVPRLTGAGRSRDRPTGRAGVRPPSSDGWTGGPARLRPAYRGHAARGEGGRALTGDSPGRWTGRPIRRTSQGPYGEDEGPRGHDAPPACTRVPVRPTRRTSRPTRHGEPSRRAGGATQWGNHRAVHERPVRPGQGVHPGQATRRTVTQDRAHGLAGGPPGRTRASGTPRPGRTPRPRHTANRHAEPGAQPSGATTGPHTSIRYAPTRAYAPAHATRQTVTQSRGHGPAGGPPGHTRASGTPRPGRTPRPRHTANRHAGPGAQPSGATTGPHTNTRHAPGQGVRHTAGRPADTRGGPRPGHRRPASAP</sequence>
<protein>
    <submittedName>
        <fullName evidence="2">Uncharacterized protein</fullName>
    </submittedName>
</protein>
<feature type="compositionally biased region" description="Basic residues" evidence="1">
    <location>
        <begin position="328"/>
        <end position="337"/>
    </location>
</feature>
<evidence type="ECO:0000313" key="2">
    <source>
        <dbReference type="EMBL" id="MBB5118761.1"/>
    </source>
</evidence>
<dbReference type="AlphaFoldDB" id="A0A7W8B8J5"/>
<feature type="compositionally biased region" description="Pro residues" evidence="1">
    <location>
        <begin position="1"/>
        <end position="13"/>
    </location>
</feature>
<feature type="compositionally biased region" description="Basic residues" evidence="1">
    <location>
        <begin position="275"/>
        <end position="284"/>
    </location>
</feature>
<reference evidence="2 3" key="1">
    <citation type="submission" date="2020-08" db="EMBL/GenBank/DDBJ databases">
        <title>Genomic Encyclopedia of Type Strains, Phase III (KMG-III): the genomes of soil and plant-associated and newly described type strains.</title>
        <authorList>
            <person name="Whitman W."/>
        </authorList>
    </citation>
    <scope>NUCLEOTIDE SEQUENCE [LARGE SCALE GENOMIC DNA]</scope>
    <source>
        <strain evidence="2 3">CECT 3259</strain>
    </source>
</reference>
<gene>
    <name evidence="2" type="ORF">FHS36_002194</name>
</gene>
<proteinExistence type="predicted"/>
<organism evidence="2 3">
    <name type="scientific">Streptomyces eurocidicus</name>
    <name type="common">Streptoverticillium eurocidicus</name>
    <dbReference type="NCBI Taxonomy" id="66423"/>
    <lineage>
        <taxon>Bacteria</taxon>
        <taxon>Bacillati</taxon>
        <taxon>Actinomycetota</taxon>
        <taxon>Actinomycetes</taxon>
        <taxon>Kitasatosporales</taxon>
        <taxon>Streptomycetaceae</taxon>
        <taxon>Streptomyces</taxon>
    </lineage>
</organism>
<feature type="compositionally biased region" description="Low complexity" evidence="1">
    <location>
        <begin position="190"/>
        <end position="200"/>
    </location>
</feature>
<dbReference type="EMBL" id="JACHJF010000005">
    <property type="protein sequence ID" value="MBB5118761.1"/>
    <property type="molecule type" value="Genomic_DNA"/>
</dbReference>
<evidence type="ECO:0000313" key="3">
    <source>
        <dbReference type="Proteomes" id="UP000528608"/>
    </source>
</evidence>
<accession>A0A7W8B8J5</accession>
<dbReference type="Proteomes" id="UP000528608">
    <property type="component" value="Unassembled WGS sequence"/>
</dbReference>
<feature type="compositionally biased region" description="Basic residues" evidence="1">
    <location>
        <begin position="202"/>
        <end position="211"/>
    </location>
</feature>
<feature type="region of interest" description="Disordered" evidence="1">
    <location>
        <begin position="1"/>
        <end position="337"/>
    </location>
</feature>